<dbReference type="HOGENOM" id="CLU_848987_0_0_6"/>
<gene>
    <name evidence="2" type="ordered locus">GNIT_1454</name>
</gene>
<dbReference type="STRING" id="1085623.GNIT_1454"/>
<evidence type="ECO:0000313" key="3">
    <source>
        <dbReference type="Proteomes" id="UP000009282"/>
    </source>
</evidence>
<dbReference type="Proteomes" id="UP000009282">
    <property type="component" value="Chromosome"/>
</dbReference>
<protein>
    <recommendedName>
        <fullName evidence="4">DUF3137 domain-containing protein</fullName>
    </recommendedName>
</protein>
<feature type="transmembrane region" description="Helical" evidence="1">
    <location>
        <begin position="56"/>
        <end position="76"/>
    </location>
</feature>
<keyword evidence="3" id="KW-1185">Reference proteome</keyword>
<sequence length="333" mass="38145">MADFVRGLMQRTSRNKTLKEHLGELKAHAITAKSKDDINRVAQHISQFSKRSAYSFNHSLAIVGLGLAVLSVLLSFWTQMDLSYDQRIWMRIGGFIVGVACIANIWIRIASIKSIGDQLYVRAVAINAGMERDYAFNGKSYWQELKTIFPLFNCGDESQSITKRYLCGVDSTPLTLFEFKYVNVSTQHTTDSNGNSRTSKTRSTHYKYGMLVQFIDFNYLSLNAKRFETKWDSASRAFNKLYKVRCASEIQAAKFFDPKVVLAFTDKYNFIKSMDVNTQSVACFELPKDVFPTQVKKPSLRKPEDFVKQLQQPARIPLLEDAKRLIQFINENK</sequence>
<organism evidence="2 3">
    <name type="scientific">Glaciecola nitratireducens (strain JCM 12485 / KCTC 12276 / FR1064)</name>
    <dbReference type="NCBI Taxonomy" id="1085623"/>
    <lineage>
        <taxon>Bacteria</taxon>
        <taxon>Pseudomonadati</taxon>
        <taxon>Pseudomonadota</taxon>
        <taxon>Gammaproteobacteria</taxon>
        <taxon>Alteromonadales</taxon>
        <taxon>Alteromonadaceae</taxon>
        <taxon>Brumicola</taxon>
    </lineage>
</organism>
<keyword evidence="1" id="KW-0472">Membrane</keyword>
<dbReference type="EMBL" id="CP003060">
    <property type="protein sequence ID" value="AEP29573.1"/>
    <property type="molecule type" value="Genomic_DNA"/>
</dbReference>
<dbReference type="AlphaFoldDB" id="G4QLA2"/>
<reference evidence="2 3" key="1">
    <citation type="journal article" date="2011" name="J. Bacteriol.">
        <title>Complete genome sequence of seawater bacterium Glaciecola nitratireducens FR1064T.</title>
        <authorList>
            <person name="Bian F."/>
            <person name="Qin Q.L."/>
            <person name="Xie B.B."/>
            <person name="Shu Y.L."/>
            <person name="Zhang X.Y."/>
            <person name="Yu Y."/>
            <person name="Chen B."/>
            <person name="Chen X.L."/>
            <person name="Zhou B.C."/>
            <person name="Zhang Y.Z."/>
        </authorList>
    </citation>
    <scope>NUCLEOTIDE SEQUENCE [LARGE SCALE GENOMIC DNA]</scope>
    <source>
        <strain evidence="3">JCM 12485 / KCTC 12276 / FR1064</strain>
    </source>
</reference>
<keyword evidence="1" id="KW-0812">Transmembrane</keyword>
<accession>G4QLA2</accession>
<evidence type="ECO:0008006" key="4">
    <source>
        <dbReference type="Google" id="ProtNLM"/>
    </source>
</evidence>
<name>G4QLA2_GLANF</name>
<evidence type="ECO:0000313" key="2">
    <source>
        <dbReference type="EMBL" id="AEP29573.1"/>
    </source>
</evidence>
<proteinExistence type="predicted"/>
<dbReference type="RefSeq" id="WP_014108447.1">
    <property type="nucleotide sequence ID" value="NC_016041.1"/>
</dbReference>
<feature type="transmembrane region" description="Helical" evidence="1">
    <location>
        <begin position="88"/>
        <end position="107"/>
    </location>
</feature>
<dbReference type="eggNOG" id="ENOG502ZE7I">
    <property type="taxonomic scope" value="Bacteria"/>
</dbReference>
<keyword evidence="1" id="KW-1133">Transmembrane helix</keyword>
<dbReference type="KEGG" id="gni:GNIT_1454"/>
<evidence type="ECO:0000256" key="1">
    <source>
        <dbReference type="SAM" id="Phobius"/>
    </source>
</evidence>